<dbReference type="SMART" id="SM00448">
    <property type="entry name" value="REC"/>
    <property type="match status" value="1"/>
</dbReference>
<evidence type="ECO:0000313" key="8">
    <source>
        <dbReference type="Proteomes" id="UP001344632"/>
    </source>
</evidence>
<gene>
    <name evidence="7" type="ORF">P4H66_15195</name>
</gene>
<evidence type="ECO:0000256" key="1">
    <source>
        <dbReference type="ARBA" id="ARBA00023015"/>
    </source>
</evidence>
<dbReference type="PROSITE" id="PS00041">
    <property type="entry name" value="HTH_ARAC_FAMILY_1"/>
    <property type="match status" value="1"/>
</dbReference>
<dbReference type="PANTHER" id="PTHR43280:SF2">
    <property type="entry name" value="HTH-TYPE TRANSCRIPTIONAL REGULATOR EXSA"/>
    <property type="match status" value="1"/>
</dbReference>
<keyword evidence="4" id="KW-0597">Phosphoprotein</keyword>
<keyword evidence="2" id="KW-0238">DNA-binding</keyword>
<keyword evidence="3" id="KW-0804">Transcription</keyword>
<protein>
    <submittedName>
        <fullName evidence="7">Helix-turn-helix domain-containing protein</fullName>
    </submittedName>
</protein>
<dbReference type="InterPro" id="IPR009057">
    <property type="entry name" value="Homeodomain-like_sf"/>
</dbReference>
<dbReference type="Pfam" id="PF12833">
    <property type="entry name" value="HTH_18"/>
    <property type="match status" value="1"/>
</dbReference>
<dbReference type="InterPro" id="IPR011006">
    <property type="entry name" value="CheY-like_superfamily"/>
</dbReference>
<dbReference type="InterPro" id="IPR018060">
    <property type="entry name" value="HTH_AraC"/>
</dbReference>
<dbReference type="Proteomes" id="UP001344632">
    <property type="component" value="Unassembled WGS sequence"/>
</dbReference>
<dbReference type="PRINTS" id="PR00032">
    <property type="entry name" value="HTHARAC"/>
</dbReference>
<dbReference type="Gene3D" id="3.40.50.2300">
    <property type="match status" value="1"/>
</dbReference>
<dbReference type="Pfam" id="PF00072">
    <property type="entry name" value="Response_reg"/>
    <property type="match status" value="1"/>
</dbReference>
<dbReference type="InterPro" id="IPR001789">
    <property type="entry name" value="Sig_transdc_resp-reg_receiver"/>
</dbReference>
<dbReference type="Gene3D" id="1.10.10.60">
    <property type="entry name" value="Homeodomain-like"/>
    <property type="match status" value="2"/>
</dbReference>
<evidence type="ECO:0000313" key="7">
    <source>
        <dbReference type="EMBL" id="MEC0241197.1"/>
    </source>
</evidence>
<dbReference type="SMART" id="SM00342">
    <property type="entry name" value="HTH_ARAC"/>
    <property type="match status" value="1"/>
</dbReference>
<dbReference type="CDD" id="cd17536">
    <property type="entry name" value="REC_YesN-like"/>
    <property type="match status" value="1"/>
</dbReference>
<dbReference type="RefSeq" id="WP_326088909.1">
    <property type="nucleotide sequence ID" value="NZ_JARLKZ010000008.1"/>
</dbReference>
<evidence type="ECO:0000256" key="4">
    <source>
        <dbReference type="PROSITE-ProRule" id="PRU00169"/>
    </source>
</evidence>
<evidence type="ECO:0000256" key="2">
    <source>
        <dbReference type="ARBA" id="ARBA00023125"/>
    </source>
</evidence>
<proteinExistence type="predicted"/>
<comment type="caution">
    <text evidence="7">The sequence shown here is derived from an EMBL/GenBank/DDBJ whole genome shotgun (WGS) entry which is preliminary data.</text>
</comment>
<name>A0ABU6GPY5_9BACL</name>
<dbReference type="PROSITE" id="PS50110">
    <property type="entry name" value="RESPONSE_REGULATORY"/>
    <property type="match status" value="1"/>
</dbReference>
<dbReference type="PANTHER" id="PTHR43280">
    <property type="entry name" value="ARAC-FAMILY TRANSCRIPTIONAL REGULATOR"/>
    <property type="match status" value="1"/>
</dbReference>
<dbReference type="PROSITE" id="PS01124">
    <property type="entry name" value="HTH_ARAC_FAMILY_2"/>
    <property type="match status" value="1"/>
</dbReference>
<keyword evidence="1" id="KW-0805">Transcription regulation</keyword>
<dbReference type="SUPFAM" id="SSF46689">
    <property type="entry name" value="Homeodomain-like"/>
    <property type="match status" value="2"/>
</dbReference>
<feature type="domain" description="Response regulatory" evidence="6">
    <location>
        <begin position="3"/>
        <end position="120"/>
    </location>
</feature>
<dbReference type="SUPFAM" id="SSF52172">
    <property type="entry name" value="CheY-like"/>
    <property type="match status" value="1"/>
</dbReference>
<feature type="domain" description="HTH araC/xylS-type" evidence="5">
    <location>
        <begin position="432"/>
        <end position="528"/>
    </location>
</feature>
<keyword evidence="8" id="KW-1185">Reference proteome</keyword>
<reference evidence="7 8" key="1">
    <citation type="submission" date="2023-03" db="EMBL/GenBank/DDBJ databases">
        <title>Bacillus Genome Sequencing.</title>
        <authorList>
            <person name="Dunlap C."/>
        </authorList>
    </citation>
    <scope>NUCLEOTIDE SEQUENCE [LARGE SCALE GENOMIC DNA]</scope>
    <source>
        <strain evidence="7 8">BD-525</strain>
    </source>
</reference>
<evidence type="ECO:0000259" key="6">
    <source>
        <dbReference type="PROSITE" id="PS50110"/>
    </source>
</evidence>
<dbReference type="InterPro" id="IPR020449">
    <property type="entry name" value="Tscrpt_reg_AraC-type_HTH"/>
</dbReference>
<dbReference type="EMBL" id="JARLKZ010000008">
    <property type="protein sequence ID" value="MEC0241197.1"/>
    <property type="molecule type" value="Genomic_DNA"/>
</dbReference>
<accession>A0ABU6GPY5</accession>
<evidence type="ECO:0000256" key="3">
    <source>
        <dbReference type="ARBA" id="ARBA00023163"/>
    </source>
</evidence>
<organism evidence="7 8">
    <name type="scientific">Paenibacillus dokdonensis</name>
    <dbReference type="NCBI Taxonomy" id="2567944"/>
    <lineage>
        <taxon>Bacteria</taxon>
        <taxon>Bacillati</taxon>
        <taxon>Bacillota</taxon>
        <taxon>Bacilli</taxon>
        <taxon>Bacillales</taxon>
        <taxon>Paenibacillaceae</taxon>
        <taxon>Paenibacillus</taxon>
    </lineage>
</organism>
<sequence>MYQVMLVDDDVMVLNFLEKLVPWNELGFELAGAYTNAHDAIRKCGEMIPDLIITDIGMPVLDGLSFIKQLQAGAAKTRFVILSCHDEFHFAQQAVQLGVQDYILKESLSLDSMKDILERVRDKIDDDRHLKLHVDRLNYQANRSREALKEKWLRNLLSSPVLEDTTLYEQLQEYGLDITLGHFIPVCCRIHRFEDAIVRYNSEDMVKFIVENTVEELLREEQNVLFFSYSAQEFFLLSACRKELISNPYDKMVQISNHLQKAFTKYLKIEVSVLIGEMTSGGEGIKRQLPKLLTSADDFFYSSGPVIVKSFEIPPKVHQEDIFIHYSEYSERLNHLLIEENGDIESVIKSFFEFIESRRFQPSNVKQFVWKLALDLQLKLKFSIYFDKEKVQHDIAQMLNVSELRAWLLKFMNEAVIHAEQISKKSKKSEIIDAQKYVQLNLHRKITLEEVADRLHLNLSYFSRLYKKETGENFIEHVTRMKMEKAKVLLLHPDHTVEKVALMLGYDNKSYFVKLFKQHFGLSPSQYM</sequence>
<dbReference type="InterPro" id="IPR018062">
    <property type="entry name" value="HTH_AraC-typ_CS"/>
</dbReference>
<feature type="modified residue" description="4-aspartylphosphate" evidence="4">
    <location>
        <position position="55"/>
    </location>
</feature>
<evidence type="ECO:0000259" key="5">
    <source>
        <dbReference type="PROSITE" id="PS01124"/>
    </source>
</evidence>